<dbReference type="AlphaFoldDB" id="A0A660L1K4"/>
<sequence length="291" mass="32014">MRTFPTTLLRDRALSDIAARQHGLVTAAQLRAVGLDSAAIARRVEAGRLHRRYRGVYSVGPLSRDGELMAAVLAGGSGALLSHWAAAELHGLTPYRASLIEVVVPSKRQAPPGTKYHRTRIHWRDVTDRKRIPVTSVARLLVDLTDAVHVPHEITAVIREAAYLGAYSLLATMDARRRANGRRNVALLDEAIALYEAGSAGTRSKEETRTIVLLNHAGLPTPIVNAELLGEEVDFRWPEDRLVVELDGPHHGRATDRRDDAALDAKLRAAGYEVVRTRTPEEVVAVLRARR</sequence>
<dbReference type="RefSeq" id="WP_121256854.1">
    <property type="nucleotide sequence ID" value="NZ_RBIL01000002.1"/>
</dbReference>
<comment type="caution">
    <text evidence="3">The sequence shown here is derived from an EMBL/GenBank/DDBJ whole genome shotgun (WGS) entry which is preliminary data.</text>
</comment>
<keyword evidence="4" id="KW-1185">Reference proteome</keyword>
<organism evidence="3 4">
    <name type="scientific">Solirubrobacter pauli</name>
    <dbReference type="NCBI Taxonomy" id="166793"/>
    <lineage>
        <taxon>Bacteria</taxon>
        <taxon>Bacillati</taxon>
        <taxon>Actinomycetota</taxon>
        <taxon>Thermoleophilia</taxon>
        <taxon>Solirubrobacterales</taxon>
        <taxon>Solirubrobacteraceae</taxon>
        <taxon>Solirubrobacter</taxon>
    </lineage>
</organism>
<dbReference type="EMBL" id="RBIL01000002">
    <property type="protein sequence ID" value="RKQ87871.1"/>
    <property type="molecule type" value="Genomic_DNA"/>
</dbReference>
<evidence type="ECO:0000313" key="4">
    <source>
        <dbReference type="Proteomes" id="UP000278962"/>
    </source>
</evidence>
<dbReference type="InterPro" id="IPR025159">
    <property type="entry name" value="AbiEi_N"/>
</dbReference>
<accession>A0A660L1K4</accession>
<dbReference type="Proteomes" id="UP000278962">
    <property type="component" value="Unassembled WGS sequence"/>
</dbReference>
<reference evidence="3 4" key="1">
    <citation type="submission" date="2018-10" db="EMBL/GenBank/DDBJ databases">
        <title>Genomic Encyclopedia of Archaeal and Bacterial Type Strains, Phase II (KMG-II): from individual species to whole genera.</title>
        <authorList>
            <person name="Goeker M."/>
        </authorList>
    </citation>
    <scope>NUCLEOTIDE SEQUENCE [LARGE SCALE GENOMIC DNA]</scope>
    <source>
        <strain evidence="3 4">DSM 14954</strain>
    </source>
</reference>
<evidence type="ECO:0000259" key="1">
    <source>
        <dbReference type="Pfam" id="PF04480"/>
    </source>
</evidence>
<feature type="domain" description="DUF559" evidence="1">
    <location>
        <begin position="233"/>
        <end position="279"/>
    </location>
</feature>
<name>A0A660L1K4_9ACTN</name>
<dbReference type="Pfam" id="PF13338">
    <property type="entry name" value="AbiEi_4"/>
    <property type="match status" value="1"/>
</dbReference>
<dbReference type="InterPro" id="IPR007569">
    <property type="entry name" value="DUF559"/>
</dbReference>
<evidence type="ECO:0000259" key="2">
    <source>
        <dbReference type="Pfam" id="PF13338"/>
    </source>
</evidence>
<feature type="domain" description="AbiEi antitoxin N-terminal" evidence="2">
    <location>
        <begin position="13"/>
        <end position="58"/>
    </location>
</feature>
<gene>
    <name evidence="3" type="ORF">C8N24_5903</name>
</gene>
<protein>
    <submittedName>
        <fullName evidence="3">Uncharacterized protein DUF559</fullName>
    </submittedName>
</protein>
<evidence type="ECO:0000313" key="3">
    <source>
        <dbReference type="EMBL" id="RKQ87871.1"/>
    </source>
</evidence>
<proteinExistence type="predicted"/>
<dbReference type="OrthoDB" id="5143202at2"/>
<dbReference type="Pfam" id="PF04480">
    <property type="entry name" value="DUF559"/>
    <property type="match status" value="1"/>
</dbReference>